<protein>
    <submittedName>
        <fullName evidence="1">Uncharacterized protein</fullName>
    </submittedName>
</protein>
<evidence type="ECO:0000313" key="2">
    <source>
        <dbReference type="Proteomes" id="UP000660675"/>
    </source>
</evidence>
<keyword evidence="2" id="KW-1185">Reference proteome</keyword>
<reference evidence="2" key="1">
    <citation type="journal article" date="2019" name="Int. J. Syst. Evol. Microbiol.">
        <title>The Global Catalogue of Microorganisms (GCM) 10K type strain sequencing project: providing services to taxonomists for standard genome sequencing and annotation.</title>
        <authorList>
            <consortium name="The Broad Institute Genomics Platform"/>
            <consortium name="The Broad Institute Genome Sequencing Center for Infectious Disease"/>
            <person name="Wu L."/>
            <person name="Ma J."/>
        </authorList>
    </citation>
    <scope>NUCLEOTIDE SEQUENCE [LARGE SCALE GENOMIC DNA]</scope>
    <source>
        <strain evidence="2">JCM 4376</strain>
    </source>
</reference>
<sequence length="74" mass="8340">MTESALKRFNLPQLAARGGILLRAFLSDGSEDTYYSKVLYRHPPVKCSESAKGWSESDDHEAEVREKVLCLEPL</sequence>
<gene>
    <name evidence="1" type="ORF">GCM10015535_65100</name>
</gene>
<proteinExistence type="predicted"/>
<comment type="caution">
    <text evidence="1">The sequence shown here is derived from an EMBL/GenBank/DDBJ whole genome shotgun (WGS) entry which is preliminary data.</text>
</comment>
<accession>A0ABQ2W8U8</accession>
<dbReference type="EMBL" id="BMTF01000036">
    <property type="protein sequence ID" value="GGV96140.1"/>
    <property type="molecule type" value="Genomic_DNA"/>
</dbReference>
<dbReference type="RefSeq" id="WP_189547858.1">
    <property type="nucleotide sequence ID" value="NZ_BMTF01000036.1"/>
</dbReference>
<evidence type="ECO:0000313" key="1">
    <source>
        <dbReference type="EMBL" id="GGV96140.1"/>
    </source>
</evidence>
<name>A0ABQ2W8U8_9ACTN</name>
<organism evidence="1 2">
    <name type="scientific">Streptomyces gelaticus</name>
    <dbReference type="NCBI Taxonomy" id="285446"/>
    <lineage>
        <taxon>Bacteria</taxon>
        <taxon>Bacillati</taxon>
        <taxon>Actinomycetota</taxon>
        <taxon>Actinomycetes</taxon>
        <taxon>Kitasatosporales</taxon>
        <taxon>Streptomycetaceae</taxon>
        <taxon>Streptomyces</taxon>
    </lineage>
</organism>
<dbReference type="Proteomes" id="UP000660675">
    <property type="component" value="Unassembled WGS sequence"/>
</dbReference>